<dbReference type="STRING" id="1177154.Y5S_02807"/>
<dbReference type="Proteomes" id="UP000029444">
    <property type="component" value="Unassembled WGS sequence"/>
</dbReference>
<evidence type="ECO:0008006" key="3">
    <source>
        <dbReference type="Google" id="ProtNLM"/>
    </source>
</evidence>
<dbReference type="SUPFAM" id="SSF47240">
    <property type="entry name" value="Ferritin-like"/>
    <property type="match status" value="1"/>
</dbReference>
<accession>A0A095SI65</accession>
<dbReference type="AlphaFoldDB" id="A0A095SI65"/>
<comment type="caution">
    <text evidence="1">The sequence shown here is derived from an EMBL/GenBank/DDBJ whole genome shotgun (WGS) entry which is preliminary data.</text>
</comment>
<evidence type="ECO:0000313" key="2">
    <source>
        <dbReference type="Proteomes" id="UP000029444"/>
    </source>
</evidence>
<dbReference type="OrthoDB" id="4511647at2"/>
<keyword evidence="2" id="KW-1185">Reference proteome</keyword>
<proteinExistence type="predicted"/>
<dbReference type="eggNOG" id="COG1633">
    <property type="taxonomic scope" value="Bacteria"/>
</dbReference>
<dbReference type="RefSeq" id="WP_035233838.1">
    <property type="nucleotide sequence ID" value="NZ_ARXV01000012.1"/>
</dbReference>
<gene>
    <name evidence="1" type="ORF">Y5S_02807</name>
</gene>
<reference evidence="1 2" key="1">
    <citation type="submission" date="2012-09" db="EMBL/GenBank/DDBJ databases">
        <title>Genome Sequence of alkane-degrading Bacterium Alcanivorax sp. 19-m-6.</title>
        <authorList>
            <person name="Lai Q."/>
            <person name="Shao Z."/>
        </authorList>
    </citation>
    <scope>NUCLEOTIDE SEQUENCE [LARGE SCALE GENOMIC DNA]</scope>
    <source>
        <strain evidence="1 2">19-m-6</strain>
    </source>
</reference>
<dbReference type="InterPro" id="IPR009078">
    <property type="entry name" value="Ferritin-like_SF"/>
</dbReference>
<sequence>MATVDLDRMLGKVRSTQWALQDIDWDAPGAELITDEQWPKLRDFMADLVWIEHIGGRGFAAMAKSAPTETLRQLYTYFYAEEQRHANAEMALMKRWGMLDDNGNMPPPNNNIRLVVDWMERYADDLDYRVLGTVTPALEVALDGALCQFLLDTVKDPVCHQAFAKINDDESRHLGVGFAVMERYSGSRTRGRINMATAKMLGRILKPQIILGAAVHFPLMNKMRDNVIRAGLPEEKLYQAMAKFEKIGGRTQAGRSNPLFRMVSAHMKMVADRSNRYYHVPVDLMVKLTDHIPQWALPKKPSWAGEVTWKPTDESEAPR</sequence>
<dbReference type="EMBL" id="ARXV01000012">
    <property type="protein sequence ID" value="KGD64039.1"/>
    <property type="molecule type" value="Genomic_DNA"/>
</dbReference>
<name>A0A095SI65_9GAMM</name>
<organism evidence="1 2">
    <name type="scientific">Alcanivorax nanhaiticus</name>
    <dbReference type="NCBI Taxonomy" id="1177154"/>
    <lineage>
        <taxon>Bacteria</taxon>
        <taxon>Pseudomonadati</taxon>
        <taxon>Pseudomonadota</taxon>
        <taxon>Gammaproteobacteria</taxon>
        <taxon>Oceanospirillales</taxon>
        <taxon>Alcanivoracaceae</taxon>
        <taxon>Alcanivorax</taxon>
    </lineage>
</organism>
<evidence type="ECO:0000313" key="1">
    <source>
        <dbReference type="EMBL" id="KGD64039.1"/>
    </source>
</evidence>
<dbReference type="PATRIC" id="fig|1177154.3.peg.2845"/>
<protein>
    <recommendedName>
        <fullName evidence="3">Reductase</fullName>
    </recommendedName>
</protein>